<evidence type="ECO:0000256" key="5">
    <source>
        <dbReference type="SAM" id="MobiDB-lite"/>
    </source>
</evidence>
<dbReference type="PROSITE" id="PS50055">
    <property type="entry name" value="TYR_PHOSPHATASE_PTP"/>
    <property type="match status" value="1"/>
</dbReference>
<organism evidence="7 8">
    <name type="scientific">Rousettus aegyptiacus</name>
    <name type="common">Egyptian fruit bat</name>
    <name type="synonym">Pteropus aegyptiacus</name>
    <dbReference type="NCBI Taxonomy" id="9407"/>
    <lineage>
        <taxon>Eukaryota</taxon>
        <taxon>Metazoa</taxon>
        <taxon>Chordata</taxon>
        <taxon>Craniata</taxon>
        <taxon>Vertebrata</taxon>
        <taxon>Euteleostomi</taxon>
        <taxon>Mammalia</taxon>
        <taxon>Eutheria</taxon>
        <taxon>Laurasiatheria</taxon>
        <taxon>Chiroptera</taxon>
        <taxon>Yinpterochiroptera</taxon>
        <taxon>Pteropodoidea</taxon>
        <taxon>Pteropodidae</taxon>
        <taxon>Rousettinae</taxon>
        <taxon>Rousettus</taxon>
    </lineage>
</organism>
<reference evidence="7 8" key="1">
    <citation type="journal article" date="2020" name="Nature">
        <title>Six reference-quality genomes reveal evolution of bat adaptations.</title>
        <authorList>
            <person name="Jebb D."/>
            <person name="Huang Z."/>
            <person name="Pippel M."/>
            <person name="Hughes G.M."/>
            <person name="Lavrichenko K."/>
            <person name="Devanna P."/>
            <person name="Winkler S."/>
            <person name="Jermiin L.S."/>
            <person name="Skirmuntt E.C."/>
            <person name="Katzourakis A."/>
            <person name="Burkitt-Gray L."/>
            <person name="Ray D.A."/>
            <person name="Sullivan K.A.M."/>
            <person name="Roscito J.G."/>
            <person name="Kirilenko B.M."/>
            <person name="Davalos L.M."/>
            <person name="Corthals A.P."/>
            <person name="Power M.L."/>
            <person name="Jones G."/>
            <person name="Ransome R.D."/>
            <person name="Dechmann D.K.N."/>
            <person name="Locatelli A.G."/>
            <person name="Puechmaille S.J."/>
            <person name="Fedrigo O."/>
            <person name="Jarvis E.D."/>
            <person name="Hiller M."/>
            <person name="Vernes S.C."/>
            <person name="Myers E.W."/>
            <person name="Teeling E.C."/>
        </authorList>
    </citation>
    <scope>NUCLEOTIDE SEQUENCE [LARGE SCALE GENOMIC DNA]</scope>
    <source>
        <strain evidence="7">MRouAeg1</strain>
        <tissue evidence="7">Muscle</tissue>
    </source>
</reference>
<evidence type="ECO:0000256" key="3">
    <source>
        <dbReference type="ARBA" id="ARBA00022912"/>
    </source>
</evidence>
<dbReference type="InterPro" id="IPR008356">
    <property type="entry name" value="Tyr_Pase_KIM-con"/>
</dbReference>
<dbReference type="PANTHER" id="PTHR46198:SF3">
    <property type="entry name" value="PROTEIN-TYROSINE-PHOSPHATASE"/>
    <property type="match status" value="1"/>
</dbReference>
<dbReference type="GO" id="GO:0007165">
    <property type="term" value="P:signal transduction"/>
    <property type="evidence" value="ECO:0007669"/>
    <property type="project" value="TreeGrafter"/>
</dbReference>
<keyword evidence="3" id="KW-0904">Protein phosphatase</keyword>
<proteinExistence type="predicted"/>
<dbReference type="SMART" id="SM00194">
    <property type="entry name" value="PTPc"/>
    <property type="match status" value="1"/>
</dbReference>
<dbReference type="Pfam" id="PF00102">
    <property type="entry name" value="Y_phosphatase"/>
    <property type="match status" value="1"/>
</dbReference>
<accession>A0A7J8BAS8</accession>
<keyword evidence="7" id="KW-0675">Receptor</keyword>
<gene>
    <name evidence="7" type="ORF">HJG63_016157</name>
</gene>
<sequence length="258" mass="28775">MRVPACARTCAHVHMCTHVCALPACECVHAHMSMYDGCTHVCTACAHVHVVSTCVSTCTHAGRSLALPSRPPCPRPGRPPLQGYDGQEKVYIATQGPMPNTVSDFWEMVWQEEASLIIMLTQLQEGKEKCVRYWPTKEDTYGPFRICSQEEEERPEYTVRRLAVQHQEECRSVKHVLFSAWPDHQTPESAGPLLRLVAEVEDSLEPAASARPIVIHCRDWPDWLLHCHSNRLSTAQGPRRSGHSGHRVPTAAGQVGEA</sequence>
<dbReference type="Gene3D" id="3.90.190.10">
    <property type="entry name" value="Protein tyrosine phosphatase superfamily"/>
    <property type="match status" value="1"/>
</dbReference>
<evidence type="ECO:0000259" key="6">
    <source>
        <dbReference type="PROSITE" id="PS50055"/>
    </source>
</evidence>
<dbReference type="GO" id="GO:0004725">
    <property type="term" value="F:protein tyrosine phosphatase activity"/>
    <property type="evidence" value="ECO:0007669"/>
    <property type="project" value="UniProtKB-EC"/>
</dbReference>
<dbReference type="SUPFAM" id="SSF52799">
    <property type="entry name" value="(Phosphotyrosine protein) phosphatases II"/>
    <property type="match status" value="1"/>
</dbReference>
<dbReference type="Proteomes" id="UP000593571">
    <property type="component" value="Unassembled WGS sequence"/>
</dbReference>
<keyword evidence="8" id="KW-1185">Reference proteome</keyword>
<dbReference type="GO" id="GO:0030054">
    <property type="term" value="C:cell junction"/>
    <property type="evidence" value="ECO:0007669"/>
    <property type="project" value="TreeGrafter"/>
</dbReference>
<dbReference type="AlphaFoldDB" id="A0A7J8BAS8"/>
<name>A0A7J8BAS8_ROUAE</name>
<dbReference type="InterPro" id="IPR029021">
    <property type="entry name" value="Prot-tyrosine_phosphatase-like"/>
</dbReference>
<evidence type="ECO:0000256" key="4">
    <source>
        <dbReference type="PIRSR" id="PIRSR608356-50"/>
    </source>
</evidence>
<dbReference type="GO" id="GO:0005886">
    <property type="term" value="C:plasma membrane"/>
    <property type="evidence" value="ECO:0007669"/>
    <property type="project" value="TreeGrafter"/>
</dbReference>
<dbReference type="EMBL" id="JACASE010000018">
    <property type="protein sequence ID" value="KAF6395545.1"/>
    <property type="molecule type" value="Genomic_DNA"/>
</dbReference>
<feature type="active site" description="Phosphocysteine intermediate" evidence="4">
    <location>
        <position position="217"/>
    </location>
</feature>
<dbReference type="GO" id="GO:0005829">
    <property type="term" value="C:cytosol"/>
    <property type="evidence" value="ECO:0007669"/>
    <property type="project" value="TreeGrafter"/>
</dbReference>
<dbReference type="InterPro" id="IPR000242">
    <property type="entry name" value="PTP_cat"/>
</dbReference>
<keyword evidence="2" id="KW-0378">Hydrolase</keyword>
<evidence type="ECO:0000256" key="2">
    <source>
        <dbReference type="ARBA" id="ARBA00022801"/>
    </source>
</evidence>
<feature type="region of interest" description="Disordered" evidence="5">
    <location>
        <begin position="234"/>
        <end position="258"/>
    </location>
</feature>
<protein>
    <recommendedName>
        <fullName evidence="1">protein-tyrosine-phosphatase</fullName>
        <ecNumber evidence="1">3.1.3.48</ecNumber>
    </recommendedName>
</protein>
<evidence type="ECO:0000313" key="8">
    <source>
        <dbReference type="Proteomes" id="UP000593571"/>
    </source>
</evidence>
<feature type="domain" description="Tyrosine-protein phosphatase" evidence="6">
    <location>
        <begin position="87"/>
        <end position="242"/>
    </location>
</feature>
<evidence type="ECO:0000256" key="1">
    <source>
        <dbReference type="ARBA" id="ARBA00013064"/>
    </source>
</evidence>
<comment type="caution">
    <text evidence="7">The sequence shown here is derived from an EMBL/GenBank/DDBJ whole genome shotgun (WGS) entry which is preliminary data.</text>
</comment>
<dbReference type="GO" id="GO:0019901">
    <property type="term" value="F:protein kinase binding"/>
    <property type="evidence" value="ECO:0007669"/>
    <property type="project" value="TreeGrafter"/>
</dbReference>
<dbReference type="PRINTS" id="PR00700">
    <property type="entry name" value="PRTYPHPHTASE"/>
</dbReference>
<dbReference type="EC" id="3.1.3.48" evidence="1"/>
<dbReference type="PANTHER" id="PTHR46198">
    <property type="entry name" value="PROTEIN-TYROSINE-PHOSPHATASE"/>
    <property type="match status" value="1"/>
</dbReference>
<evidence type="ECO:0000313" key="7">
    <source>
        <dbReference type="EMBL" id="KAF6395545.1"/>
    </source>
</evidence>